<protein>
    <submittedName>
        <fullName evidence="4">HSP20 family protein</fullName>
    </submittedName>
</protein>
<keyword evidence="5" id="KW-1185">Reference proteome</keyword>
<dbReference type="SUPFAM" id="SSF49764">
    <property type="entry name" value="HSP20-like chaperones"/>
    <property type="match status" value="1"/>
</dbReference>
<gene>
    <name evidence="4" type="ORF">SAMN05421852_10557</name>
</gene>
<dbReference type="RefSeq" id="WP_093229103.1">
    <property type="nucleotide sequence ID" value="NZ_FORR01000005.1"/>
</dbReference>
<organism evidence="4 5">
    <name type="scientific">Thermoflavimicrobium dichotomicum</name>
    <dbReference type="NCBI Taxonomy" id="46223"/>
    <lineage>
        <taxon>Bacteria</taxon>
        <taxon>Bacillati</taxon>
        <taxon>Bacillota</taxon>
        <taxon>Bacilli</taxon>
        <taxon>Bacillales</taxon>
        <taxon>Thermoactinomycetaceae</taxon>
        <taxon>Thermoflavimicrobium</taxon>
    </lineage>
</organism>
<comment type="similarity">
    <text evidence="1 2">Belongs to the small heat shock protein (HSP20) family.</text>
</comment>
<evidence type="ECO:0000313" key="4">
    <source>
        <dbReference type="EMBL" id="SFJ15457.1"/>
    </source>
</evidence>
<dbReference type="InterPro" id="IPR008978">
    <property type="entry name" value="HSP20-like_chaperone"/>
</dbReference>
<evidence type="ECO:0000256" key="2">
    <source>
        <dbReference type="RuleBase" id="RU003616"/>
    </source>
</evidence>
<sequence length="145" mass="16598">MKNKNHSQPDLSAIQGHIDEVLGENFWNNLYRMIPKRGPNVDLYQTDLEGVIIAEIPGLQSPQDIKISIDANQLVLEGQIPYPYPIPTDQLLINERFLGSFKRVIQIPFSFTTETITADYRSGLLEIRLPKLNHHVDVSIQFDEE</sequence>
<dbReference type="Pfam" id="PF00011">
    <property type="entry name" value="HSP20"/>
    <property type="match status" value="1"/>
</dbReference>
<feature type="domain" description="SHSP" evidence="3">
    <location>
        <begin position="32"/>
        <end position="145"/>
    </location>
</feature>
<evidence type="ECO:0000313" key="5">
    <source>
        <dbReference type="Proteomes" id="UP000199545"/>
    </source>
</evidence>
<accession>A0A1I3P291</accession>
<dbReference type="Proteomes" id="UP000199545">
    <property type="component" value="Unassembled WGS sequence"/>
</dbReference>
<reference evidence="4 5" key="1">
    <citation type="submission" date="2016-10" db="EMBL/GenBank/DDBJ databases">
        <authorList>
            <person name="de Groot N.N."/>
        </authorList>
    </citation>
    <scope>NUCLEOTIDE SEQUENCE [LARGE SCALE GENOMIC DNA]</scope>
    <source>
        <strain evidence="4 5">DSM 44778</strain>
    </source>
</reference>
<dbReference type="Gene3D" id="2.60.40.790">
    <property type="match status" value="1"/>
</dbReference>
<evidence type="ECO:0000259" key="3">
    <source>
        <dbReference type="PROSITE" id="PS01031"/>
    </source>
</evidence>
<dbReference type="STRING" id="46223.SAMN05421852_10557"/>
<dbReference type="PROSITE" id="PS01031">
    <property type="entry name" value="SHSP"/>
    <property type="match status" value="1"/>
</dbReference>
<evidence type="ECO:0000256" key="1">
    <source>
        <dbReference type="PROSITE-ProRule" id="PRU00285"/>
    </source>
</evidence>
<name>A0A1I3P291_9BACL</name>
<proteinExistence type="inferred from homology"/>
<dbReference type="EMBL" id="FORR01000005">
    <property type="protein sequence ID" value="SFJ15457.1"/>
    <property type="molecule type" value="Genomic_DNA"/>
</dbReference>
<dbReference type="InterPro" id="IPR002068">
    <property type="entry name" value="A-crystallin/Hsp20_dom"/>
</dbReference>
<dbReference type="AlphaFoldDB" id="A0A1I3P291"/>
<dbReference type="OrthoDB" id="1806521at2"/>
<dbReference type="CDD" id="cd06464">
    <property type="entry name" value="ACD_sHsps-like"/>
    <property type="match status" value="1"/>
</dbReference>